<evidence type="ECO:0000259" key="5">
    <source>
        <dbReference type="PROSITE" id="PS50830"/>
    </source>
</evidence>
<proteinExistence type="predicted"/>
<dbReference type="Gene3D" id="2.40.50.90">
    <property type="match status" value="1"/>
</dbReference>
<dbReference type="PROSITE" id="PS50830">
    <property type="entry name" value="TNASE_3"/>
    <property type="match status" value="1"/>
</dbReference>
<dbReference type="PANTHER" id="PTHR12302">
    <property type="entry name" value="EBNA2 BINDING PROTEIN P100"/>
    <property type="match status" value="1"/>
</dbReference>
<keyword evidence="1" id="KW-0540">Nuclease</keyword>
<dbReference type="Proteomes" id="UP001337681">
    <property type="component" value="Unassembled WGS sequence"/>
</dbReference>
<gene>
    <name evidence="6" type="ORF">VRU49_09995</name>
</gene>
<organism evidence="6 7">
    <name type="scientific">Pedobacter flavus</name>
    <dbReference type="NCBI Taxonomy" id="3113906"/>
    <lineage>
        <taxon>Bacteria</taxon>
        <taxon>Pseudomonadati</taxon>
        <taxon>Bacteroidota</taxon>
        <taxon>Sphingobacteriia</taxon>
        <taxon>Sphingobacteriales</taxon>
        <taxon>Sphingobacteriaceae</taxon>
        <taxon>Pedobacter</taxon>
    </lineage>
</organism>
<protein>
    <submittedName>
        <fullName evidence="6">Thermonuclease family protein</fullName>
    </submittedName>
</protein>
<dbReference type="InterPro" id="IPR016071">
    <property type="entry name" value="Staphylococal_nuclease_OB-fold"/>
</dbReference>
<feature type="chain" id="PRO_5047456372" evidence="4">
    <location>
        <begin position="28"/>
        <end position="173"/>
    </location>
</feature>
<dbReference type="Pfam" id="PF00565">
    <property type="entry name" value="SNase"/>
    <property type="match status" value="1"/>
</dbReference>
<keyword evidence="4" id="KW-0732">Signal</keyword>
<accession>A0ABU7H335</accession>
<dbReference type="SMART" id="SM00318">
    <property type="entry name" value="SNc"/>
    <property type="match status" value="1"/>
</dbReference>
<comment type="caution">
    <text evidence="6">The sequence shown here is derived from an EMBL/GenBank/DDBJ whole genome shotgun (WGS) entry which is preliminary data.</text>
</comment>
<keyword evidence="3" id="KW-0378">Hydrolase</keyword>
<dbReference type="SUPFAM" id="SSF50199">
    <property type="entry name" value="Staphylococcal nuclease"/>
    <property type="match status" value="1"/>
</dbReference>
<dbReference type="RefSeq" id="WP_330146642.1">
    <property type="nucleotide sequence ID" value="NZ_JAZDQU010000002.1"/>
</dbReference>
<evidence type="ECO:0000256" key="2">
    <source>
        <dbReference type="ARBA" id="ARBA00022759"/>
    </source>
</evidence>
<evidence type="ECO:0000256" key="4">
    <source>
        <dbReference type="SAM" id="SignalP"/>
    </source>
</evidence>
<feature type="domain" description="TNase-like" evidence="5">
    <location>
        <begin position="34"/>
        <end position="156"/>
    </location>
</feature>
<evidence type="ECO:0000256" key="1">
    <source>
        <dbReference type="ARBA" id="ARBA00022722"/>
    </source>
</evidence>
<dbReference type="InterPro" id="IPR035437">
    <property type="entry name" value="SNase_OB-fold_sf"/>
</dbReference>
<evidence type="ECO:0000313" key="7">
    <source>
        <dbReference type="Proteomes" id="UP001337681"/>
    </source>
</evidence>
<dbReference type="PROSITE" id="PS01123">
    <property type="entry name" value="TNASE_1"/>
    <property type="match status" value="1"/>
</dbReference>
<name>A0ABU7H335_9SPHI</name>
<evidence type="ECO:0000313" key="6">
    <source>
        <dbReference type="EMBL" id="MEE1885747.1"/>
    </source>
</evidence>
<keyword evidence="2" id="KW-0255">Endonuclease</keyword>
<dbReference type="PANTHER" id="PTHR12302:SF3">
    <property type="entry name" value="SERINE_THREONINE-PROTEIN KINASE 31"/>
    <property type="match status" value="1"/>
</dbReference>
<evidence type="ECO:0000256" key="3">
    <source>
        <dbReference type="ARBA" id="ARBA00022801"/>
    </source>
</evidence>
<sequence length="173" mass="19945">MLKTNRFIGFFRSFLILTCLLSLTSFQPVSDFYQLPRVKVIGVRDGDTIDIITIEKFTITIRLDGIDCPEKKQAFGEKAKQFTSDFSFGKYVRIKNNGKDGYGRVIGEVFNDKGVSLNKSLLKQGLAWHYKQYSKSAELAQLENEARKLKKGLWIDKNPISPWEFRKLPKIKK</sequence>
<feature type="signal peptide" evidence="4">
    <location>
        <begin position="1"/>
        <end position="27"/>
    </location>
</feature>
<keyword evidence="7" id="KW-1185">Reference proteome</keyword>
<dbReference type="EMBL" id="JAZDQU010000002">
    <property type="protein sequence ID" value="MEE1885747.1"/>
    <property type="molecule type" value="Genomic_DNA"/>
</dbReference>
<reference evidence="6 7" key="1">
    <citation type="submission" date="2024-01" db="EMBL/GenBank/DDBJ databases">
        <title>Pedobacter sp. nov., isolated from oil-contaminated soil.</title>
        <authorList>
            <person name="Le N.T.T."/>
        </authorList>
    </citation>
    <scope>NUCLEOTIDE SEQUENCE [LARGE SCALE GENOMIC DNA]</scope>
    <source>
        <strain evidence="6 7">VNH31</strain>
    </source>
</reference>
<dbReference type="InterPro" id="IPR002071">
    <property type="entry name" value="Thermonucl_AS"/>
</dbReference>